<keyword evidence="2" id="KW-1185">Reference proteome</keyword>
<dbReference type="Proteomes" id="UP000324781">
    <property type="component" value="Unassembled WGS sequence"/>
</dbReference>
<proteinExistence type="predicted"/>
<protein>
    <submittedName>
        <fullName evidence="1">Uncharacterized protein</fullName>
    </submittedName>
</protein>
<dbReference type="AlphaFoldDB" id="A0A1M6BPR7"/>
<dbReference type="RefSeq" id="WP_149677626.1">
    <property type="nucleotide sequence ID" value="NZ_DAONMB010000012.1"/>
</dbReference>
<gene>
    <name evidence="1" type="ORF">SAMN05444373_100381</name>
</gene>
<accession>A0A1M6BPR7</accession>
<name>A0A1M6BPR7_9FIRM</name>
<reference evidence="1 2" key="1">
    <citation type="submission" date="2016-11" db="EMBL/GenBank/DDBJ databases">
        <authorList>
            <person name="Varghese N."/>
            <person name="Submissions S."/>
        </authorList>
    </citation>
    <scope>NUCLEOTIDE SEQUENCE [LARGE SCALE GENOMIC DNA]</scope>
    <source>
        <strain evidence="1 2">DSM 19027</strain>
    </source>
</reference>
<sequence>MIIISISKRKLKWLAAAILAVFLVSLGIFQIFGEQDTENYDALVNMLRYREVAVSGEILETTKPATESSDEIQIFDISKGKVVKKLKTTDAVQKQAEQIINSITGLYAKVQPFPEKGYIVRIPVNPALKVRNQFINATIDKIYVIFTKEEPPFVLILDSSDKPFVYNFDCRIDELVRYLDFRFTY</sequence>
<dbReference type="OrthoDB" id="2083243at2"/>
<dbReference type="EMBL" id="FQZP01000003">
    <property type="protein sequence ID" value="SHI50696.1"/>
    <property type="molecule type" value="Genomic_DNA"/>
</dbReference>
<evidence type="ECO:0000313" key="1">
    <source>
        <dbReference type="EMBL" id="SHI50696.1"/>
    </source>
</evidence>
<organism evidence="1 2">
    <name type="scientific">Thermoclostridium caenicola</name>
    <dbReference type="NCBI Taxonomy" id="659425"/>
    <lineage>
        <taxon>Bacteria</taxon>
        <taxon>Bacillati</taxon>
        <taxon>Bacillota</taxon>
        <taxon>Clostridia</taxon>
        <taxon>Eubacteriales</taxon>
        <taxon>Oscillospiraceae</taxon>
        <taxon>Thermoclostridium</taxon>
    </lineage>
</organism>
<evidence type="ECO:0000313" key="2">
    <source>
        <dbReference type="Proteomes" id="UP000324781"/>
    </source>
</evidence>